<sequence>MFALGWYLVLTYLLLPPEMALFCSSSYFPALLAVLFPSAGGPFYPLFTGRRDSARSYYDEATAEIPKPDDNITQTLHLSHSEEGTTLGRLDVTFIQSRLNNFKGTGKPDPTVSPSFLNEMRVFCEDNGNKKSSQGSPMAATMASPMEFPTAAPWQHPWHHPQWHQGA</sequence>
<keyword evidence="2" id="KW-0472">Membrane</keyword>
<gene>
    <name evidence="4" type="ORF">Pyn_12822</name>
</gene>
<dbReference type="STRING" id="2094558.A0A314UJB2"/>
<comment type="caution">
    <text evidence="4">The sequence shown here is derived from an EMBL/GenBank/DDBJ whole genome shotgun (WGS) entry which is preliminary data.</text>
</comment>
<dbReference type="EMBL" id="PJQY01003429">
    <property type="protein sequence ID" value="PQM37595.1"/>
    <property type="molecule type" value="Genomic_DNA"/>
</dbReference>
<dbReference type="Proteomes" id="UP000250321">
    <property type="component" value="Unassembled WGS sequence"/>
</dbReference>
<dbReference type="PROSITE" id="PS50873">
    <property type="entry name" value="PEROXIDASE_4"/>
    <property type="match status" value="1"/>
</dbReference>
<feature type="domain" description="Plant heme peroxidase family profile" evidence="3">
    <location>
        <begin position="23"/>
        <end position="148"/>
    </location>
</feature>
<name>A0A314UJB2_PRUYE</name>
<dbReference type="Gene3D" id="1.10.420.10">
    <property type="entry name" value="Peroxidase, domain 2"/>
    <property type="match status" value="1"/>
</dbReference>
<dbReference type="GO" id="GO:0006979">
    <property type="term" value="P:response to oxidative stress"/>
    <property type="evidence" value="ECO:0007669"/>
    <property type="project" value="InterPro"/>
</dbReference>
<dbReference type="SUPFAM" id="SSF48113">
    <property type="entry name" value="Heme-dependent peroxidases"/>
    <property type="match status" value="1"/>
</dbReference>
<keyword evidence="2" id="KW-1133">Transmembrane helix</keyword>
<evidence type="ECO:0000256" key="2">
    <source>
        <dbReference type="SAM" id="Phobius"/>
    </source>
</evidence>
<keyword evidence="4" id="KW-0575">Peroxidase</keyword>
<evidence type="ECO:0000256" key="1">
    <source>
        <dbReference type="RuleBase" id="RU004241"/>
    </source>
</evidence>
<dbReference type="InterPro" id="IPR010255">
    <property type="entry name" value="Haem_peroxidase_sf"/>
</dbReference>
<evidence type="ECO:0000313" key="5">
    <source>
        <dbReference type="Proteomes" id="UP000250321"/>
    </source>
</evidence>
<dbReference type="GO" id="GO:0020037">
    <property type="term" value="F:heme binding"/>
    <property type="evidence" value="ECO:0007669"/>
    <property type="project" value="InterPro"/>
</dbReference>
<dbReference type="InterPro" id="IPR002016">
    <property type="entry name" value="Haem_peroxidase"/>
</dbReference>
<dbReference type="GO" id="GO:0004601">
    <property type="term" value="F:peroxidase activity"/>
    <property type="evidence" value="ECO:0007669"/>
    <property type="project" value="UniProtKB-KW"/>
</dbReference>
<keyword evidence="5" id="KW-1185">Reference proteome</keyword>
<evidence type="ECO:0000313" key="4">
    <source>
        <dbReference type="EMBL" id="PQM37595.1"/>
    </source>
</evidence>
<feature type="transmembrane region" description="Helical" evidence="2">
    <location>
        <begin position="30"/>
        <end position="47"/>
    </location>
</feature>
<proteinExistence type="inferred from homology"/>
<organism evidence="4 5">
    <name type="scientific">Prunus yedoensis var. nudiflora</name>
    <dbReference type="NCBI Taxonomy" id="2094558"/>
    <lineage>
        <taxon>Eukaryota</taxon>
        <taxon>Viridiplantae</taxon>
        <taxon>Streptophyta</taxon>
        <taxon>Embryophyta</taxon>
        <taxon>Tracheophyta</taxon>
        <taxon>Spermatophyta</taxon>
        <taxon>Magnoliopsida</taxon>
        <taxon>eudicotyledons</taxon>
        <taxon>Gunneridae</taxon>
        <taxon>Pentapetalae</taxon>
        <taxon>rosids</taxon>
        <taxon>fabids</taxon>
        <taxon>Rosales</taxon>
        <taxon>Rosaceae</taxon>
        <taxon>Amygdaloideae</taxon>
        <taxon>Amygdaleae</taxon>
        <taxon>Prunus</taxon>
    </lineage>
</organism>
<dbReference type="OrthoDB" id="2113341at2759"/>
<keyword evidence="2" id="KW-0812">Transmembrane</keyword>
<dbReference type="AlphaFoldDB" id="A0A314UJB2"/>
<evidence type="ECO:0000259" key="3">
    <source>
        <dbReference type="PROSITE" id="PS50873"/>
    </source>
</evidence>
<comment type="similarity">
    <text evidence="1">Belongs to the peroxidase family.</text>
</comment>
<protein>
    <submittedName>
        <fullName evidence="4">Putative Peroxidase 48</fullName>
    </submittedName>
</protein>
<accession>A0A314UJB2</accession>
<reference evidence="4 5" key="1">
    <citation type="submission" date="2018-02" db="EMBL/GenBank/DDBJ databases">
        <title>Draft genome of wild Prunus yedoensis var. nudiflora.</title>
        <authorList>
            <person name="Baek S."/>
            <person name="Kim J.-H."/>
            <person name="Choi K."/>
            <person name="Kim G.-B."/>
            <person name="Cho A."/>
            <person name="Jang H."/>
            <person name="Shin C.-H."/>
            <person name="Yu H.-J."/>
            <person name="Mun J.-H."/>
        </authorList>
    </citation>
    <scope>NUCLEOTIDE SEQUENCE [LARGE SCALE GENOMIC DNA]</scope>
    <source>
        <strain evidence="5">cv. Jeju island</strain>
        <tissue evidence="4">Leaf</tissue>
    </source>
</reference>
<dbReference type="Pfam" id="PF00141">
    <property type="entry name" value="peroxidase"/>
    <property type="match status" value="1"/>
</dbReference>
<keyword evidence="4" id="KW-0560">Oxidoreductase</keyword>